<keyword evidence="1" id="KW-1185">Reference proteome</keyword>
<organism evidence="1 2">
    <name type="scientific">Meloidogyne javanica</name>
    <name type="common">Root-knot nematode worm</name>
    <dbReference type="NCBI Taxonomy" id="6303"/>
    <lineage>
        <taxon>Eukaryota</taxon>
        <taxon>Metazoa</taxon>
        <taxon>Ecdysozoa</taxon>
        <taxon>Nematoda</taxon>
        <taxon>Chromadorea</taxon>
        <taxon>Rhabditida</taxon>
        <taxon>Tylenchina</taxon>
        <taxon>Tylenchomorpha</taxon>
        <taxon>Tylenchoidea</taxon>
        <taxon>Meloidogynidae</taxon>
        <taxon>Meloidogyninae</taxon>
        <taxon>Meloidogyne</taxon>
        <taxon>Meloidogyne incognita group</taxon>
    </lineage>
</organism>
<evidence type="ECO:0000313" key="1">
    <source>
        <dbReference type="Proteomes" id="UP000887561"/>
    </source>
</evidence>
<sequence length="240" mass="27595">MKKILSKGGQKFNFNKTEKRGDKKEGFFVDFALAVYDDVILYEDYQILYYINFCYDKENHFKNYCDLDSMSKPIDAIFDDQDLDKLVIFVDQVVNSKGETIINVGNNTQFSLHIFWEDKAIQGNVKNIQKIAKELNALVDEGNIYYLNEECTNLKSEETSTIGLKFKNINTTINVSGKDLADFGYKNKCALGLGIDEENQLKFSSIVLRNYCVLFDTVLNQIAFAPKVVEPKDMEWILCN</sequence>
<accession>A0A915MA32</accession>
<name>A0A915MA32_MELJA</name>
<dbReference type="WBParaSite" id="scaffold3369_cov155.g6513">
    <property type="protein sequence ID" value="scaffold3369_cov155.g6513"/>
    <property type="gene ID" value="scaffold3369_cov155.g6513"/>
</dbReference>
<dbReference type="Proteomes" id="UP000887561">
    <property type="component" value="Unplaced"/>
</dbReference>
<dbReference type="Gene3D" id="2.40.70.10">
    <property type="entry name" value="Acid Proteases"/>
    <property type="match status" value="1"/>
</dbReference>
<reference evidence="2" key="1">
    <citation type="submission" date="2022-11" db="UniProtKB">
        <authorList>
            <consortium name="WormBaseParasite"/>
        </authorList>
    </citation>
    <scope>IDENTIFICATION</scope>
</reference>
<protein>
    <submittedName>
        <fullName evidence="2">Uncharacterized protein</fullName>
    </submittedName>
</protein>
<dbReference type="AlphaFoldDB" id="A0A915MA32"/>
<evidence type="ECO:0000313" key="2">
    <source>
        <dbReference type="WBParaSite" id="scaffold3369_cov155.g6513"/>
    </source>
</evidence>
<proteinExistence type="predicted"/>
<dbReference type="InterPro" id="IPR021109">
    <property type="entry name" value="Peptidase_aspartic_dom_sf"/>
</dbReference>